<evidence type="ECO:0000256" key="1">
    <source>
        <dbReference type="SAM" id="MobiDB-lite"/>
    </source>
</evidence>
<dbReference type="GeneID" id="80559254"/>
<evidence type="ECO:0000313" key="2">
    <source>
        <dbReference type="EMBL" id="WGH21066.1"/>
    </source>
</evidence>
<sequence>MIRKNGVQDLEADSIGYMPRRFVLMYHELVDQALKQQSAQQYDGQGGGGRKKYHTPDGGLKSEAALAEKQRIDRALRALARDSDSSPDRPKCKSCGKFVQQSFTFCPWCGKKPQADPSAQPKVIEQKPDPAYQPRKLR</sequence>
<reference evidence="2 3" key="1">
    <citation type="submission" date="2023-03" db="EMBL/GenBank/DDBJ databases">
        <authorList>
            <person name="McGarrah C.E.E."/>
            <person name="Algarin-Martinez E.D."/>
            <person name="Cavasini M.E.D."/>
            <person name="Correa V."/>
            <person name="Danielson D.F."/>
            <person name="Dean W.R."/>
            <person name="French J.L."/>
            <person name="Gaskin N."/>
            <person name="Jain U."/>
            <person name="Janvier J."/>
            <person name="Macumber B.M."/>
            <person name="Martini F.K."/>
            <person name="Mazzei S.G."/>
            <person name="Mujica J.M."/>
            <person name="Odegaard O."/>
            <person name="Quarterman C."/>
            <person name="Rand T.M."/>
            <person name="Seidensticker N.S."/>
            <person name="Serrano T."/>
            <person name="Soltys A."/>
            <person name="Ungrey M.D."/>
            <person name="Pollenz R.S."/>
            <person name="Russell D.A."/>
            <person name="Jacobs-Sera D."/>
            <person name="Hatfull G.F."/>
        </authorList>
    </citation>
    <scope>NUCLEOTIDE SEQUENCE [LARGE SCALE GENOMIC DNA]</scope>
</reference>
<dbReference type="EMBL" id="OQ709211">
    <property type="protein sequence ID" value="WGH21066.1"/>
    <property type="molecule type" value="Genomic_DNA"/>
</dbReference>
<feature type="region of interest" description="Disordered" evidence="1">
    <location>
        <begin position="37"/>
        <end position="67"/>
    </location>
</feature>
<feature type="region of interest" description="Disordered" evidence="1">
    <location>
        <begin position="112"/>
        <end position="138"/>
    </location>
</feature>
<name>A0AAF0GLJ6_9CAUD</name>
<gene>
    <name evidence="2" type="primary">60</name>
    <name evidence="2" type="ORF">SEA_AZIRA_60</name>
</gene>
<dbReference type="Proteomes" id="UP001223098">
    <property type="component" value="Segment"/>
</dbReference>
<evidence type="ECO:0008006" key="4">
    <source>
        <dbReference type="Google" id="ProtNLM"/>
    </source>
</evidence>
<dbReference type="RefSeq" id="YP_010842463.1">
    <property type="nucleotide sequence ID" value="NC_079140.1"/>
</dbReference>
<protein>
    <recommendedName>
        <fullName evidence="4">Zinc ribbon domain-containing protein</fullName>
    </recommendedName>
</protein>
<keyword evidence="3" id="KW-1185">Reference proteome</keyword>
<organism evidence="2 3">
    <name type="scientific">Gordonia phage Azira</name>
    <dbReference type="NCBI Taxonomy" id="3035369"/>
    <lineage>
        <taxon>Viruses</taxon>
        <taxon>Duplodnaviria</taxon>
        <taxon>Heunggongvirae</taxon>
        <taxon>Uroviricota</taxon>
        <taxon>Caudoviricetes</taxon>
        <taxon>Aziravirus</taxon>
        <taxon>Aziravirus azira</taxon>
    </lineage>
</organism>
<accession>A0AAF0GLJ6</accession>
<dbReference type="KEGG" id="vg:80559254"/>
<proteinExistence type="predicted"/>
<evidence type="ECO:0000313" key="3">
    <source>
        <dbReference type="Proteomes" id="UP001223098"/>
    </source>
</evidence>